<evidence type="ECO:0000313" key="12">
    <source>
        <dbReference type="Proteomes" id="UP000605846"/>
    </source>
</evidence>
<keyword evidence="4 10" id="KW-0349">Heme</keyword>
<evidence type="ECO:0008006" key="13">
    <source>
        <dbReference type="Google" id="ProtNLM"/>
    </source>
</evidence>
<evidence type="ECO:0000256" key="10">
    <source>
        <dbReference type="PIRSR" id="PIRSR602401-1"/>
    </source>
</evidence>
<dbReference type="GO" id="GO:0016705">
    <property type="term" value="F:oxidoreductase activity, acting on paired donors, with incorporation or reduction of molecular oxygen"/>
    <property type="evidence" value="ECO:0007669"/>
    <property type="project" value="InterPro"/>
</dbReference>
<evidence type="ECO:0000256" key="8">
    <source>
        <dbReference type="ARBA" id="ARBA00023033"/>
    </source>
</evidence>
<evidence type="ECO:0000256" key="3">
    <source>
        <dbReference type="ARBA" id="ARBA00010617"/>
    </source>
</evidence>
<comment type="cofactor">
    <cofactor evidence="1 10">
        <name>heme</name>
        <dbReference type="ChEBI" id="CHEBI:30413"/>
    </cofactor>
</comment>
<dbReference type="GO" id="GO:0016020">
    <property type="term" value="C:membrane"/>
    <property type="evidence" value="ECO:0007669"/>
    <property type="project" value="UniProtKB-SubCell"/>
</dbReference>
<evidence type="ECO:0000256" key="4">
    <source>
        <dbReference type="ARBA" id="ARBA00022617"/>
    </source>
</evidence>
<name>A0A8H7BJE1_9FUNG</name>
<dbReference type="InterPro" id="IPR002401">
    <property type="entry name" value="Cyt_P450_E_grp-I"/>
</dbReference>
<keyword evidence="10" id="KW-0408">Iron</keyword>
<dbReference type="Proteomes" id="UP000605846">
    <property type="component" value="Unassembled WGS sequence"/>
</dbReference>
<gene>
    <name evidence="11" type="ORF">EC973_001580</name>
</gene>
<dbReference type="PANTHER" id="PTHR46206">
    <property type="entry name" value="CYTOCHROME P450"/>
    <property type="match status" value="1"/>
</dbReference>
<dbReference type="SUPFAM" id="SSF48264">
    <property type="entry name" value="Cytochrome P450"/>
    <property type="match status" value="1"/>
</dbReference>
<keyword evidence="12" id="KW-1185">Reference proteome</keyword>
<keyword evidence="9" id="KW-0472">Membrane</keyword>
<dbReference type="PRINTS" id="PR00463">
    <property type="entry name" value="EP450I"/>
</dbReference>
<protein>
    <recommendedName>
        <fullName evidence="13">Cytochrome P450</fullName>
    </recommendedName>
</protein>
<keyword evidence="8" id="KW-0560">Oxidoreductase</keyword>
<dbReference type="GO" id="GO:0004497">
    <property type="term" value="F:monooxygenase activity"/>
    <property type="evidence" value="ECO:0007669"/>
    <property type="project" value="UniProtKB-KW"/>
</dbReference>
<evidence type="ECO:0000256" key="7">
    <source>
        <dbReference type="ARBA" id="ARBA00022989"/>
    </source>
</evidence>
<evidence type="ECO:0000256" key="9">
    <source>
        <dbReference type="ARBA" id="ARBA00023136"/>
    </source>
</evidence>
<evidence type="ECO:0000256" key="6">
    <source>
        <dbReference type="ARBA" id="ARBA00022723"/>
    </source>
</evidence>
<comment type="caution">
    <text evidence="11">The sequence shown here is derived from an EMBL/GenBank/DDBJ whole genome shotgun (WGS) entry which is preliminary data.</text>
</comment>
<comment type="similarity">
    <text evidence="3">Belongs to the cytochrome P450 family.</text>
</comment>
<dbReference type="EMBL" id="JABAYA010000138">
    <property type="protein sequence ID" value="KAF7723854.1"/>
    <property type="molecule type" value="Genomic_DNA"/>
</dbReference>
<dbReference type="GO" id="GO:0005506">
    <property type="term" value="F:iron ion binding"/>
    <property type="evidence" value="ECO:0007669"/>
    <property type="project" value="InterPro"/>
</dbReference>
<evidence type="ECO:0000256" key="1">
    <source>
        <dbReference type="ARBA" id="ARBA00001971"/>
    </source>
</evidence>
<dbReference type="GO" id="GO:0020037">
    <property type="term" value="F:heme binding"/>
    <property type="evidence" value="ECO:0007669"/>
    <property type="project" value="InterPro"/>
</dbReference>
<keyword evidence="6 10" id="KW-0479">Metal-binding</keyword>
<keyword evidence="8" id="KW-0503">Monooxygenase</keyword>
<proteinExistence type="inferred from homology"/>
<evidence type="ECO:0000313" key="11">
    <source>
        <dbReference type="EMBL" id="KAF7723854.1"/>
    </source>
</evidence>
<dbReference type="OrthoDB" id="1844152at2759"/>
<accession>A0A8H7BJE1</accession>
<evidence type="ECO:0000256" key="2">
    <source>
        <dbReference type="ARBA" id="ARBA00004370"/>
    </source>
</evidence>
<reference evidence="11" key="1">
    <citation type="submission" date="2020-01" db="EMBL/GenBank/DDBJ databases">
        <title>Genome Sequencing of Three Apophysomyces-Like Fungal Strains Confirms a Novel Fungal Genus in the Mucoromycota with divergent Burkholderia-like Endosymbiotic Bacteria.</title>
        <authorList>
            <person name="Stajich J.E."/>
            <person name="Macias A.M."/>
            <person name="Carter-House D."/>
            <person name="Lovett B."/>
            <person name="Kasson L.R."/>
            <person name="Berry K."/>
            <person name="Grigoriev I."/>
            <person name="Chang Y."/>
            <person name="Spatafora J."/>
            <person name="Kasson M.T."/>
        </authorList>
    </citation>
    <scope>NUCLEOTIDE SEQUENCE</scope>
    <source>
        <strain evidence="11">NRRL A-21654</strain>
    </source>
</reference>
<dbReference type="Gene3D" id="1.10.630.10">
    <property type="entry name" value="Cytochrome P450"/>
    <property type="match status" value="1"/>
</dbReference>
<keyword evidence="5" id="KW-0812">Transmembrane</keyword>
<organism evidence="11 12">
    <name type="scientific">Apophysomyces ossiformis</name>
    <dbReference type="NCBI Taxonomy" id="679940"/>
    <lineage>
        <taxon>Eukaryota</taxon>
        <taxon>Fungi</taxon>
        <taxon>Fungi incertae sedis</taxon>
        <taxon>Mucoromycota</taxon>
        <taxon>Mucoromycotina</taxon>
        <taxon>Mucoromycetes</taxon>
        <taxon>Mucorales</taxon>
        <taxon>Mucorineae</taxon>
        <taxon>Mucoraceae</taxon>
        <taxon>Apophysomyces</taxon>
    </lineage>
</organism>
<feature type="binding site" description="axial binding residue" evidence="10">
    <location>
        <position position="280"/>
    </location>
    <ligand>
        <name>heme</name>
        <dbReference type="ChEBI" id="CHEBI:30413"/>
    </ligand>
    <ligandPart>
        <name>Fe</name>
        <dbReference type="ChEBI" id="CHEBI:18248"/>
    </ligandPart>
</feature>
<keyword evidence="7" id="KW-1133">Transmembrane helix</keyword>
<evidence type="ECO:0000256" key="5">
    <source>
        <dbReference type="ARBA" id="ARBA00022692"/>
    </source>
</evidence>
<dbReference type="Pfam" id="PF00067">
    <property type="entry name" value="p450"/>
    <property type="match status" value="1"/>
</dbReference>
<dbReference type="InterPro" id="IPR001128">
    <property type="entry name" value="Cyt_P450"/>
</dbReference>
<dbReference type="PANTHER" id="PTHR46206:SF5">
    <property type="entry name" value="P450, PUTATIVE (EUROFUNG)-RELATED"/>
    <property type="match status" value="1"/>
</dbReference>
<dbReference type="InterPro" id="IPR036396">
    <property type="entry name" value="Cyt_P450_sf"/>
</dbReference>
<sequence length="335" mass="38325">MEHRDTMVIEDSMRFFQKIIISMAAPWAFGRELESDSVLFDSICTLSTSTMQNAYWFYLFPKSVHSFVKPFLSNTRYHRKVMQDHLVPIIRQRRAKMAEAAAQGKSHALEMNILQRQIECVKPDGAQYSEEEIVEGLMLILLGVSHNTPLNMAMIFYWLLARPDLKERLELEIEEVLGNGPITQESLDSMEFLNNFLYETLRQGQDMLAIRKKALADFTFANGYKIPEGRMIITTNWQLNMGLDAGSPRAEIVDPSMIEKKSLTTPAKDFIIFGMGRNLCPGRFAAVQQMKMVLILLLQRYEIGTVSGETPQPVHYGQGFVAEPCNDPIFLKRKK</sequence>
<comment type="subcellular location">
    <subcellularLocation>
        <location evidence="2">Membrane</location>
    </subcellularLocation>
</comment>
<dbReference type="AlphaFoldDB" id="A0A8H7BJE1"/>